<organism evidence="2 3">
    <name type="scientific">Crucibulum laeve</name>
    <dbReference type="NCBI Taxonomy" id="68775"/>
    <lineage>
        <taxon>Eukaryota</taxon>
        <taxon>Fungi</taxon>
        <taxon>Dikarya</taxon>
        <taxon>Basidiomycota</taxon>
        <taxon>Agaricomycotina</taxon>
        <taxon>Agaricomycetes</taxon>
        <taxon>Agaricomycetidae</taxon>
        <taxon>Agaricales</taxon>
        <taxon>Agaricineae</taxon>
        <taxon>Nidulariaceae</taxon>
        <taxon>Crucibulum</taxon>
    </lineage>
</organism>
<gene>
    <name evidence="2" type="ORF">BDQ12DRAFT_719125</name>
</gene>
<name>A0A5C3MF20_9AGAR</name>
<keyword evidence="3" id="KW-1185">Reference proteome</keyword>
<proteinExistence type="predicted"/>
<dbReference type="PANTHER" id="PTHR48125">
    <property type="entry name" value="LP07818P1"/>
    <property type="match status" value="1"/>
</dbReference>
<dbReference type="EMBL" id="ML213591">
    <property type="protein sequence ID" value="TFK43952.1"/>
    <property type="molecule type" value="Genomic_DNA"/>
</dbReference>
<feature type="compositionally biased region" description="Low complexity" evidence="1">
    <location>
        <begin position="493"/>
        <end position="537"/>
    </location>
</feature>
<evidence type="ECO:0000313" key="2">
    <source>
        <dbReference type="EMBL" id="TFK43952.1"/>
    </source>
</evidence>
<feature type="compositionally biased region" description="Acidic residues" evidence="1">
    <location>
        <begin position="373"/>
        <end position="389"/>
    </location>
</feature>
<dbReference type="Proteomes" id="UP000308652">
    <property type="component" value="Unassembled WGS sequence"/>
</dbReference>
<evidence type="ECO:0000313" key="3">
    <source>
        <dbReference type="Proteomes" id="UP000308652"/>
    </source>
</evidence>
<feature type="compositionally biased region" description="Basic residues" evidence="1">
    <location>
        <begin position="583"/>
        <end position="593"/>
    </location>
</feature>
<feature type="compositionally biased region" description="Polar residues" evidence="1">
    <location>
        <begin position="103"/>
        <end position="134"/>
    </location>
</feature>
<feature type="compositionally biased region" description="Basic residues" evidence="1">
    <location>
        <begin position="401"/>
        <end position="411"/>
    </location>
</feature>
<feature type="region of interest" description="Disordered" evidence="1">
    <location>
        <begin position="88"/>
        <end position="144"/>
    </location>
</feature>
<accession>A0A5C3MF20</accession>
<sequence length="697" mass="74037">MLYKRYNNEDNRARISRGYNEFFIERGEGIVHVMTLKANACVRGNVTPGVPLIVESFSTRLALDSAQSFLALHIMVFGFFTRKAQTPVQTPPESLSAPAESSGTDSTRQQLRTPSPSIASETIGKQRSPSQLQDAASPFAIPPITPSPPPSSELVIDPVPLHVLISSVPPQTLHAYALSHLIPPSHAHPLSPLISPASPPISPPSPRTLTVLTSFFAALAPPPKLHCVRCHKGYFELENSDRSCVVAHDDESAEVERVGIANSKGGTEYETLWGCCGQTVEGDGDMGPPDGWCYEGKHTTDPKRARFRADSTLQDDKLTTCARMRCHDPPPARSSRGRKRGRVEFDVESQGSSIEEGSTSKKARRGRKKAQPEEEEESSDNENEMDIDDPLPSSPPTPKSPKAKPKPKLRSKPTTTKAKSPLSASFVADSQPPFQPSASPTPSGKVPIVEVASRSSSPARKTSVLPIKEGLKSRTSLTGIKGNGLPAWPPKPASSASILEKAAASTSNTITNENSTTITTTTTTTAAASSSSTTPSALKVRNVGAAKTVVKPKSKSHKAKTGSTSTVASAPDDDVPTSISAPKKPRPRAKYKSRAIIEDSSDIEMAADEPSGSGSIVAVKPDSIVKPTPSKPASSSAKQASTVKPKSSSSSLRATASDAKPAVVSDSDTSPGRPKRTIVRPKRLSEMVESSIDGERN</sequence>
<feature type="compositionally biased region" description="Basic residues" evidence="1">
    <location>
        <begin position="673"/>
        <end position="682"/>
    </location>
</feature>
<dbReference type="OrthoDB" id="3245731at2759"/>
<dbReference type="AlphaFoldDB" id="A0A5C3MF20"/>
<feature type="compositionally biased region" description="Basic residues" evidence="1">
    <location>
        <begin position="550"/>
        <end position="560"/>
    </location>
</feature>
<feature type="compositionally biased region" description="Low complexity" evidence="1">
    <location>
        <begin position="626"/>
        <end position="651"/>
    </location>
</feature>
<evidence type="ECO:0000256" key="1">
    <source>
        <dbReference type="SAM" id="MobiDB-lite"/>
    </source>
</evidence>
<feature type="region of interest" description="Disordered" evidence="1">
    <location>
        <begin position="320"/>
        <end position="697"/>
    </location>
</feature>
<dbReference type="PANTHER" id="PTHR48125:SF12">
    <property type="entry name" value="AT HOOK TRANSCRIPTION FACTOR FAMILY-RELATED"/>
    <property type="match status" value="1"/>
</dbReference>
<protein>
    <submittedName>
        <fullName evidence="2">Uncharacterized protein</fullName>
    </submittedName>
</protein>
<reference evidence="2 3" key="1">
    <citation type="journal article" date="2019" name="Nat. Ecol. Evol.">
        <title>Megaphylogeny resolves global patterns of mushroom evolution.</title>
        <authorList>
            <person name="Varga T."/>
            <person name="Krizsan K."/>
            <person name="Foldi C."/>
            <person name="Dima B."/>
            <person name="Sanchez-Garcia M."/>
            <person name="Sanchez-Ramirez S."/>
            <person name="Szollosi G.J."/>
            <person name="Szarkandi J.G."/>
            <person name="Papp V."/>
            <person name="Albert L."/>
            <person name="Andreopoulos W."/>
            <person name="Angelini C."/>
            <person name="Antonin V."/>
            <person name="Barry K.W."/>
            <person name="Bougher N.L."/>
            <person name="Buchanan P."/>
            <person name="Buyck B."/>
            <person name="Bense V."/>
            <person name="Catcheside P."/>
            <person name="Chovatia M."/>
            <person name="Cooper J."/>
            <person name="Damon W."/>
            <person name="Desjardin D."/>
            <person name="Finy P."/>
            <person name="Geml J."/>
            <person name="Haridas S."/>
            <person name="Hughes K."/>
            <person name="Justo A."/>
            <person name="Karasinski D."/>
            <person name="Kautmanova I."/>
            <person name="Kiss B."/>
            <person name="Kocsube S."/>
            <person name="Kotiranta H."/>
            <person name="LaButti K.M."/>
            <person name="Lechner B.E."/>
            <person name="Liimatainen K."/>
            <person name="Lipzen A."/>
            <person name="Lukacs Z."/>
            <person name="Mihaltcheva S."/>
            <person name="Morgado L.N."/>
            <person name="Niskanen T."/>
            <person name="Noordeloos M.E."/>
            <person name="Ohm R.A."/>
            <person name="Ortiz-Santana B."/>
            <person name="Ovrebo C."/>
            <person name="Racz N."/>
            <person name="Riley R."/>
            <person name="Savchenko A."/>
            <person name="Shiryaev A."/>
            <person name="Soop K."/>
            <person name="Spirin V."/>
            <person name="Szebenyi C."/>
            <person name="Tomsovsky M."/>
            <person name="Tulloss R.E."/>
            <person name="Uehling J."/>
            <person name="Grigoriev I.V."/>
            <person name="Vagvolgyi C."/>
            <person name="Papp T."/>
            <person name="Martin F.M."/>
            <person name="Miettinen O."/>
            <person name="Hibbett D.S."/>
            <person name="Nagy L.G."/>
        </authorList>
    </citation>
    <scope>NUCLEOTIDE SEQUENCE [LARGE SCALE GENOMIC DNA]</scope>
    <source>
        <strain evidence="2 3">CBS 166.37</strain>
    </source>
</reference>
<feature type="compositionally biased region" description="Low complexity" evidence="1">
    <location>
        <begin position="91"/>
        <end position="102"/>
    </location>
</feature>